<protein>
    <submittedName>
        <fullName evidence="10">Copper fist DNA binding domain-containing</fullName>
    </submittedName>
</protein>
<dbReference type="Gene3D" id="3.90.430.10">
    <property type="entry name" value="Copper fist DNA-binding domain"/>
    <property type="match status" value="1"/>
</dbReference>
<dbReference type="PANTHER" id="PTHR28088">
    <property type="entry name" value="TRANSCRIPTIONAL ACTIVATOR HAA1-RELATED"/>
    <property type="match status" value="1"/>
</dbReference>
<dbReference type="FunFam" id="3.90.430.10:FF:000001">
    <property type="entry name" value="Copper fist DNA-binding protein"/>
    <property type="match status" value="1"/>
</dbReference>
<accession>A0A8H4P2Z6</accession>
<dbReference type="InterPro" id="IPR051763">
    <property type="entry name" value="Copper_Homeo_Regul"/>
</dbReference>
<dbReference type="EMBL" id="JAADYS010003520">
    <property type="protein sequence ID" value="KAF4446537.1"/>
    <property type="molecule type" value="Genomic_DNA"/>
</dbReference>
<evidence type="ECO:0000256" key="3">
    <source>
        <dbReference type="ARBA" id="ARBA00022833"/>
    </source>
</evidence>
<dbReference type="OrthoDB" id="5106964at2759"/>
<name>A0A8H4P2Z6_9HYPO</name>
<dbReference type="SMART" id="SM01090">
    <property type="entry name" value="Copper-fist"/>
    <property type="match status" value="1"/>
</dbReference>
<evidence type="ECO:0000259" key="9">
    <source>
        <dbReference type="PROSITE" id="PS50073"/>
    </source>
</evidence>
<dbReference type="PANTHER" id="PTHR28088:SF5">
    <property type="entry name" value="TRANSCRIPTIONAL ACTIVATOR HAA1-RELATED"/>
    <property type="match status" value="1"/>
</dbReference>
<dbReference type="GO" id="GO:0005634">
    <property type="term" value="C:nucleus"/>
    <property type="evidence" value="ECO:0007669"/>
    <property type="project" value="UniProtKB-SubCell"/>
</dbReference>
<dbReference type="GO" id="GO:0005507">
    <property type="term" value="F:copper ion binding"/>
    <property type="evidence" value="ECO:0007669"/>
    <property type="project" value="InterPro"/>
</dbReference>
<organism evidence="10 11">
    <name type="scientific">Fusarium albosuccineum</name>
    <dbReference type="NCBI Taxonomy" id="1237068"/>
    <lineage>
        <taxon>Eukaryota</taxon>
        <taxon>Fungi</taxon>
        <taxon>Dikarya</taxon>
        <taxon>Ascomycota</taxon>
        <taxon>Pezizomycotina</taxon>
        <taxon>Sordariomycetes</taxon>
        <taxon>Hypocreomycetidae</taxon>
        <taxon>Hypocreales</taxon>
        <taxon>Nectriaceae</taxon>
        <taxon>Fusarium</taxon>
        <taxon>Fusarium decemcellulare species complex</taxon>
    </lineage>
</organism>
<comment type="subcellular location">
    <subcellularLocation>
        <location evidence="1">Nucleus</location>
    </subcellularLocation>
</comment>
<dbReference type="GO" id="GO:0045944">
    <property type="term" value="P:positive regulation of transcription by RNA polymerase II"/>
    <property type="evidence" value="ECO:0007669"/>
    <property type="project" value="TreeGrafter"/>
</dbReference>
<evidence type="ECO:0000313" key="11">
    <source>
        <dbReference type="Proteomes" id="UP000554235"/>
    </source>
</evidence>
<evidence type="ECO:0000256" key="7">
    <source>
        <dbReference type="ARBA" id="ARBA00023242"/>
    </source>
</evidence>
<evidence type="ECO:0000256" key="2">
    <source>
        <dbReference type="ARBA" id="ARBA00022723"/>
    </source>
</evidence>
<proteinExistence type="predicted"/>
<dbReference type="AlphaFoldDB" id="A0A8H4P2Z6"/>
<keyword evidence="6" id="KW-0804">Transcription</keyword>
<gene>
    <name evidence="10" type="ORF">FALBO_17064</name>
</gene>
<feature type="region of interest" description="Disordered" evidence="8">
    <location>
        <begin position="230"/>
        <end position="263"/>
    </location>
</feature>
<dbReference type="Pfam" id="PF00649">
    <property type="entry name" value="Copper-fist"/>
    <property type="match status" value="1"/>
</dbReference>
<evidence type="ECO:0000256" key="4">
    <source>
        <dbReference type="ARBA" id="ARBA00023008"/>
    </source>
</evidence>
<dbReference type="GO" id="GO:0006879">
    <property type="term" value="P:intracellular iron ion homeostasis"/>
    <property type="evidence" value="ECO:0007669"/>
    <property type="project" value="TreeGrafter"/>
</dbReference>
<evidence type="ECO:0000256" key="8">
    <source>
        <dbReference type="SAM" id="MobiDB-lite"/>
    </source>
</evidence>
<dbReference type="InterPro" id="IPR036395">
    <property type="entry name" value="Cu_fist_DNA-bd_dom_sf"/>
</dbReference>
<feature type="domain" description="Copper-fist" evidence="9">
    <location>
        <begin position="1"/>
        <end position="29"/>
    </location>
</feature>
<evidence type="ECO:0000256" key="1">
    <source>
        <dbReference type="ARBA" id="ARBA00004123"/>
    </source>
</evidence>
<dbReference type="Proteomes" id="UP000554235">
    <property type="component" value="Unassembled WGS sequence"/>
</dbReference>
<dbReference type="PROSITE" id="PS50073">
    <property type="entry name" value="COPPER_FIST_2"/>
    <property type="match status" value="1"/>
</dbReference>
<keyword evidence="7" id="KW-0539">Nucleus</keyword>
<keyword evidence="5" id="KW-0805">Transcription regulation</keyword>
<keyword evidence="4" id="KW-0186">Copper</keyword>
<dbReference type="GO" id="GO:0006878">
    <property type="term" value="P:intracellular copper ion homeostasis"/>
    <property type="evidence" value="ECO:0007669"/>
    <property type="project" value="TreeGrafter"/>
</dbReference>
<dbReference type="SMART" id="SM00412">
    <property type="entry name" value="Cu_FIST"/>
    <property type="match status" value="1"/>
</dbReference>
<sequence>MIKDGEKFACETCIRGHRVAQCQHTDRPLQQSHSVHTRCKCGLPSSSRTKRAGKGESFFTVRRGSPLTKLSHMQSRAVAAMAKLVSVPTRKNSQALQASPPKAYRLPWAQFPHLHRQHPVKQPQVTHNRHAVAPSHLIGGLGDWSPDTFLESLGATSDDSLMSHSPGWMNNLTPLPDMNLDQSSVDNILPMLDYSLQGIDSTSLADDINKLPDLNLYGNLGTADFDWNPPQLMTADDSNQAPAPASFDPSQAKGTTGHDAIWPTAAGVTPADVSAESITKPIGFDIDSSVFSPEEFLLFYGEPH</sequence>
<dbReference type="GO" id="GO:0000981">
    <property type="term" value="F:DNA-binding transcription factor activity, RNA polymerase II-specific"/>
    <property type="evidence" value="ECO:0007669"/>
    <property type="project" value="TreeGrafter"/>
</dbReference>
<dbReference type="InterPro" id="IPR001083">
    <property type="entry name" value="Cu_fist_DNA-bd_dom"/>
</dbReference>
<dbReference type="GO" id="GO:0000978">
    <property type="term" value="F:RNA polymerase II cis-regulatory region sequence-specific DNA binding"/>
    <property type="evidence" value="ECO:0007669"/>
    <property type="project" value="TreeGrafter"/>
</dbReference>
<comment type="caution">
    <text evidence="10">The sequence shown here is derived from an EMBL/GenBank/DDBJ whole genome shotgun (WGS) entry which is preliminary data.</text>
</comment>
<keyword evidence="2" id="KW-0479">Metal-binding</keyword>
<reference evidence="10 11" key="1">
    <citation type="submission" date="2020-01" db="EMBL/GenBank/DDBJ databases">
        <title>Identification and distribution of gene clusters putatively required for synthesis of sphingolipid metabolism inhibitors in phylogenetically diverse species of the filamentous fungus Fusarium.</title>
        <authorList>
            <person name="Kim H.-S."/>
            <person name="Busman M."/>
            <person name="Brown D.W."/>
            <person name="Divon H."/>
            <person name="Uhlig S."/>
            <person name="Proctor R.H."/>
        </authorList>
    </citation>
    <scope>NUCLEOTIDE SEQUENCE [LARGE SCALE GENOMIC DNA]</scope>
    <source>
        <strain evidence="10 11">NRRL 20459</strain>
    </source>
</reference>
<keyword evidence="11" id="KW-1185">Reference proteome</keyword>
<keyword evidence="3" id="KW-0862">Zinc</keyword>
<evidence type="ECO:0000256" key="6">
    <source>
        <dbReference type="ARBA" id="ARBA00023163"/>
    </source>
</evidence>
<dbReference type="SUPFAM" id="SSF57879">
    <property type="entry name" value="Zinc domain conserved in yeast copper-regulated transcription factors"/>
    <property type="match status" value="1"/>
</dbReference>
<evidence type="ECO:0000313" key="10">
    <source>
        <dbReference type="EMBL" id="KAF4446537.1"/>
    </source>
</evidence>
<evidence type="ECO:0000256" key="5">
    <source>
        <dbReference type="ARBA" id="ARBA00023015"/>
    </source>
</evidence>